<comment type="caution">
    <text evidence="2">The sequence shown here is derived from an EMBL/GenBank/DDBJ whole genome shotgun (WGS) entry which is preliminary data.</text>
</comment>
<dbReference type="EMBL" id="LQXV01000120">
    <property type="protein sequence ID" value="KXU09945.1"/>
    <property type="molecule type" value="Genomic_DNA"/>
</dbReference>
<dbReference type="NCBIfam" id="TIGR04197">
    <property type="entry name" value="T7SS_SACOL2603"/>
    <property type="match status" value="1"/>
</dbReference>
<dbReference type="InterPro" id="IPR021477">
    <property type="entry name" value="TVIIS_effector_SACOL2603_fam"/>
</dbReference>
<dbReference type="Proteomes" id="UP000070198">
    <property type="component" value="Unassembled WGS sequence"/>
</dbReference>
<dbReference type="PATRIC" id="fig|315405.11.peg.520"/>
<name>A0A139R5L5_9STRE</name>
<reference evidence="3 4" key="1">
    <citation type="submission" date="2016-01" db="EMBL/GenBank/DDBJ databases">
        <title>Highly variable Streptococcus oralis are common among viridans streptococci isolated from primates.</title>
        <authorList>
            <person name="Denapaite D."/>
            <person name="Rieger M."/>
            <person name="Koendgen S."/>
            <person name="Brueckner R."/>
            <person name="Ochigava I."/>
            <person name="Kappeler P."/>
            <person name="Maetz-Rensing K."/>
            <person name="Leendertz F."/>
            <person name="Hakenbeck R."/>
        </authorList>
    </citation>
    <scope>NUCLEOTIDE SEQUENCE [LARGE SCALE GENOMIC DNA]</scope>
    <source>
        <strain evidence="1 3">DD02</strain>
        <strain evidence="2 4">DD03</strain>
    </source>
</reference>
<protein>
    <recommendedName>
        <fullName evidence="5">Type VII secretion effector, SACOL2603 family</fullName>
    </recommendedName>
</protein>
<dbReference type="RefSeq" id="WP_009854670.1">
    <property type="nucleotide sequence ID" value="NZ_CP054015.1"/>
</dbReference>
<evidence type="ECO:0000313" key="4">
    <source>
        <dbReference type="Proteomes" id="UP000071927"/>
    </source>
</evidence>
<evidence type="ECO:0000313" key="3">
    <source>
        <dbReference type="Proteomes" id="UP000070198"/>
    </source>
</evidence>
<evidence type="ECO:0008006" key="5">
    <source>
        <dbReference type="Google" id="ProtNLM"/>
    </source>
</evidence>
<organism evidence="2 4">
    <name type="scientific">Streptococcus gallolyticus</name>
    <dbReference type="NCBI Taxonomy" id="315405"/>
    <lineage>
        <taxon>Bacteria</taxon>
        <taxon>Bacillati</taxon>
        <taxon>Bacillota</taxon>
        <taxon>Bacilli</taxon>
        <taxon>Lactobacillales</taxon>
        <taxon>Streptococcaceae</taxon>
        <taxon>Streptococcus</taxon>
    </lineage>
</organism>
<dbReference type="GeneID" id="57920400"/>
<evidence type="ECO:0000313" key="2">
    <source>
        <dbReference type="EMBL" id="KXU09945.1"/>
    </source>
</evidence>
<gene>
    <name evidence="1" type="ORF">SGADD02_00470</name>
    <name evidence="2" type="ORF">SGADD03_00389</name>
</gene>
<evidence type="ECO:0000313" key="1">
    <source>
        <dbReference type="EMBL" id="KXT72624.1"/>
    </source>
</evidence>
<dbReference type="AlphaFoldDB" id="A0A139R5L5"/>
<dbReference type="Proteomes" id="UP000071927">
    <property type="component" value="Unassembled WGS sequence"/>
</dbReference>
<dbReference type="EMBL" id="LQOF01000046">
    <property type="protein sequence ID" value="KXT72624.1"/>
    <property type="molecule type" value="Genomic_DNA"/>
</dbReference>
<sequence length="93" mass="9989">MTTIRSDREVAQTYASQLANACQNLTAVSEVTKDTVTELEGNTRHHAVIDQAKSFLAQITAAVETASDHLHSVASDFEAVDQAGAESFEGKHD</sequence>
<proteinExistence type="predicted"/>
<accession>A0A139R5L5</accession>